<dbReference type="PANTHER" id="PTHR30011">
    <property type="entry name" value="ALKANESULFONATE MONOOXYGENASE-RELATED"/>
    <property type="match status" value="1"/>
</dbReference>
<evidence type="ECO:0000256" key="5">
    <source>
        <dbReference type="ARBA" id="ARBA00033748"/>
    </source>
</evidence>
<dbReference type="InterPro" id="IPR011251">
    <property type="entry name" value="Luciferase-like_dom"/>
</dbReference>
<keyword evidence="1" id="KW-0285">Flavoprotein</keyword>
<comment type="caution">
    <text evidence="7">The sequence shown here is derived from an EMBL/GenBank/DDBJ whole genome shotgun (WGS) entry which is preliminary data.</text>
</comment>
<dbReference type="GO" id="GO:0004497">
    <property type="term" value="F:monooxygenase activity"/>
    <property type="evidence" value="ECO:0007669"/>
    <property type="project" value="UniProtKB-KW"/>
</dbReference>
<evidence type="ECO:0000256" key="1">
    <source>
        <dbReference type="ARBA" id="ARBA00022630"/>
    </source>
</evidence>
<dbReference type="InterPro" id="IPR036661">
    <property type="entry name" value="Luciferase-like_sf"/>
</dbReference>
<protein>
    <submittedName>
        <fullName evidence="7">FMN-dependent oxidoreductase (Nitrilotriacetate monooxygenase family)</fullName>
    </submittedName>
</protein>
<dbReference type="Gene3D" id="3.20.20.30">
    <property type="entry name" value="Luciferase-like domain"/>
    <property type="match status" value="1"/>
</dbReference>
<dbReference type="PIRSF" id="PIRSF000337">
    <property type="entry name" value="NTA_MOA"/>
    <property type="match status" value="1"/>
</dbReference>
<comment type="similarity">
    <text evidence="5">Belongs to the NtaA/SnaA/DszA monooxygenase family.</text>
</comment>
<dbReference type="InterPro" id="IPR051260">
    <property type="entry name" value="Diverse_substr_monoxygenases"/>
</dbReference>
<accession>A0ABS2LEF4</accession>
<organism evidence="7 8">
    <name type="scientific">Oerskovia jenensis</name>
    <dbReference type="NCBI Taxonomy" id="162169"/>
    <lineage>
        <taxon>Bacteria</taxon>
        <taxon>Bacillati</taxon>
        <taxon>Actinomycetota</taxon>
        <taxon>Actinomycetes</taxon>
        <taxon>Micrococcales</taxon>
        <taxon>Cellulomonadaceae</taxon>
        <taxon>Oerskovia</taxon>
    </lineage>
</organism>
<dbReference type="PANTHER" id="PTHR30011:SF16">
    <property type="entry name" value="C2H2 FINGER DOMAIN TRANSCRIPTION FACTOR (EUROFUNG)-RELATED"/>
    <property type="match status" value="1"/>
</dbReference>
<dbReference type="Proteomes" id="UP000698059">
    <property type="component" value="Unassembled WGS sequence"/>
</dbReference>
<sequence length="464" mass="50817">MATAGSRRPRLVLNFVLRVQGSHGAGWRHRSSEIERVPTLDYYADLARTAERGVFDSLFLTDTLAASANPEDALQWPLDPVTILGAVAARTTHIGLIGTHSTTFNVPFNTARQFASLDHVSGGRAGWNVVTSSTDLAAPNYGLDVLPEHDERYRRAAEYLDVTIDLWNAWRADAVVADRAADRLVDTDGIRAVNHQGTYFSVRGPLNVPRSPQAVPLLAQAGSSESGRDLAARYADLVYVQQNDLDEAVRFRTDVRSRAAAYGRRPGAVVVAPGLIPFIGRSVREAQELQHELLDLHGTDRLLERVSTVIDRSLDGYALDGPFPVDLVSDARDTGQSKSLAYRIAEYTSTGTYTLREVLAWVDSGSFHRTIVGTPEDVADGIQHWFERGALDGVSVIPPVLPRSFEQFVDEVVPILQRRGLTESSYGEGTLRDRLGLPAPVSDESRFTGHFDTLPSVSQHVPTA</sequence>
<reference evidence="7 8" key="1">
    <citation type="submission" date="2021-01" db="EMBL/GenBank/DDBJ databases">
        <title>Sequencing the genomes of 1000 actinobacteria strains.</title>
        <authorList>
            <person name="Klenk H.-P."/>
        </authorList>
    </citation>
    <scope>NUCLEOTIDE SEQUENCE [LARGE SCALE GENOMIC DNA]</scope>
    <source>
        <strain evidence="7 8">DSM 46000</strain>
    </source>
</reference>
<keyword evidence="2" id="KW-0288">FMN</keyword>
<keyword evidence="4 7" id="KW-0503">Monooxygenase</keyword>
<keyword evidence="3" id="KW-0560">Oxidoreductase</keyword>
<dbReference type="RefSeq" id="WP_205306835.1">
    <property type="nucleotide sequence ID" value="NZ_BAAAVF010000012.1"/>
</dbReference>
<evidence type="ECO:0000313" key="8">
    <source>
        <dbReference type="Proteomes" id="UP000698059"/>
    </source>
</evidence>
<feature type="domain" description="Luciferase-like" evidence="6">
    <location>
        <begin position="29"/>
        <end position="390"/>
    </location>
</feature>
<gene>
    <name evidence="7" type="ORF">JOD49_001735</name>
</gene>
<dbReference type="SUPFAM" id="SSF51679">
    <property type="entry name" value="Bacterial luciferase-like"/>
    <property type="match status" value="1"/>
</dbReference>
<evidence type="ECO:0000259" key="6">
    <source>
        <dbReference type="Pfam" id="PF00296"/>
    </source>
</evidence>
<evidence type="ECO:0000256" key="3">
    <source>
        <dbReference type="ARBA" id="ARBA00023002"/>
    </source>
</evidence>
<dbReference type="InterPro" id="IPR016215">
    <property type="entry name" value="NTA_MOA"/>
</dbReference>
<dbReference type="CDD" id="cd01095">
    <property type="entry name" value="Nitrilotriacetate_monoxgenase"/>
    <property type="match status" value="1"/>
</dbReference>
<keyword evidence="8" id="KW-1185">Reference proteome</keyword>
<evidence type="ECO:0000313" key="7">
    <source>
        <dbReference type="EMBL" id="MBM7478815.1"/>
    </source>
</evidence>
<evidence type="ECO:0000256" key="4">
    <source>
        <dbReference type="ARBA" id="ARBA00023033"/>
    </source>
</evidence>
<dbReference type="Pfam" id="PF00296">
    <property type="entry name" value="Bac_luciferase"/>
    <property type="match status" value="1"/>
</dbReference>
<evidence type="ECO:0000256" key="2">
    <source>
        <dbReference type="ARBA" id="ARBA00022643"/>
    </source>
</evidence>
<dbReference type="NCBIfam" id="TIGR03860">
    <property type="entry name" value="FMN_nitrolo"/>
    <property type="match status" value="1"/>
</dbReference>
<name>A0ABS2LEF4_9CELL</name>
<proteinExistence type="inferred from homology"/>
<dbReference type="EMBL" id="JAFBBO010000001">
    <property type="protein sequence ID" value="MBM7478815.1"/>
    <property type="molecule type" value="Genomic_DNA"/>
</dbReference>